<evidence type="ECO:0000313" key="6">
    <source>
        <dbReference type="Proteomes" id="UP000671879"/>
    </source>
</evidence>
<name>A0A9Q7AD52_9BACT</name>
<dbReference type="GO" id="GO:0003677">
    <property type="term" value="F:DNA binding"/>
    <property type="evidence" value="ECO:0007669"/>
    <property type="project" value="UniProtKB-KW"/>
</dbReference>
<dbReference type="PANTHER" id="PTHR43537:SF5">
    <property type="entry name" value="UXU OPERON TRANSCRIPTIONAL REGULATOR"/>
    <property type="match status" value="1"/>
</dbReference>
<evidence type="ECO:0000259" key="4">
    <source>
        <dbReference type="PROSITE" id="PS50949"/>
    </source>
</evidence>
<dbReference type="CDD" id="cd07377">
    <property type="entry name" value="WHTH_GntR"/>
    <property type="match status" value="1"/>
</dbReference>
<dbReference type="PRINTS" id="PR00035">
    <property type="entry name" value="HTHGNTR"/>
</dbReference>
<dbReference type="Pfam" id="PF07729">
    <property type="entry name" value="FCD"/>
    <property type="match status" value="1"/>
</dbReference>
<evidence type="ECO:0000256" key="1">
    <source>
        <dbReference type="ARBA" id="ARBA00023015"/>
    </source>
</evidence>
<dbReference type="GO" id="GO:0003700">
    <property type="term" value="F:DNA-binding transcription factor activity"/>
    <property type="evidence" value="ECO:0007669"/>
    <property type="project" value="InterPro"/>
</dbReference>
<dbReference type="Gene3D" id="1.20.120.530">
    <property type="entry name" value="GntR ligand-binding domain-like"/>
    <property type="match status" value="1"/>
</dbReference>
<keyword evidence="6" id="KW-1185">Reference proteome</keyword>
<feature type="domain" description="HTH gntR-type" evidence="4">
    <location>
        <begin position="2"/>
        <end position="70"/>
    </location>
</feature>
<keyword evidence="2" id="KW-0238">DNA-binding</keyword>
<evidence type="ECO:0000313" key="5">
    <source>
        <dbReference type="EMBL" id="QTX32174.1"/>
    </source>
</evidence>
<keyword evidence="3" id="KW-0804">Transcription</keyword>
<proteinExistence type="predicted"/>
<dbReference type="RefSeq" id="WP_274373389.1">
    <property type="nucleotide sequence ID" value="NZ_CP072943.1"/>
</dbReference>
<dbReference type="InterPro" id="IPR011711">
    <property type="entry name" value="GntR_C"/>
</dbReference>
<gene>
    <name evidence="5" type="ORF">KAR29_12825</name>
</gene>
<protein>
    <submittedName>
        <fullName evidence="5">FadR family transcriptional regulator</fullName>
    </submittedName>
</protein>
<reference evidence="6" key="1">
    <citation type="submission" date="2021-04" db="EMBL/GenBank/DDBJ databases">
        <title>A novel Synergistetes isolate from a pyrite-forming mixed culture.</title>
        <authorList>
            <person name="Bunk B."/>
            <person name="Sproer C."/>
            <person name="Spring S."/>
            <person name="Pester M."/>
        </authorList>
    </citation>
    <scope>NUCLEOTIDE SEQUENCE [LARGE SCALE GENOMIC DNA]</scope>
    <source>
        <strain evidence="6">J.5.4.2-T.3.5.2</strain>
    </source>
</reference>
<dbReference type="SUPFAM" id="SSF46785">
    <property type="entry name" value="Winged helix' DNA-binding domain"/>
    <property type="match status" value="1"/>
</dbReference>
<sequence>METKRKALIDRLAAAVDEGRYGKGDRLPPERELAAELKVSRNLLREALITLECQGYLELRGREGIFVRRLPDVAASLRPASLWPSMAMEQLMEVRTVIEAPTAALAARRRSDEEVQRLRLCLSHLRTVHVEGETWDGEGAHWDSLLHRTVVEAAHNDLLQRIHEGLAEVMERYIGQSRRWLFSRLEWPDIVLAQHEALVESVCDGDGERASRVARDHIERALAEHRRLGRLEEFQRG</sequence>
<organism evidence="5 6">
    <name type="scientific">Aminithiophilus ramosus</name>
    <dbReference type="NCBI Taxonomy" id="3029084"/>
    <lineage>
        <taxon>Bacteria</taxon>
        <taxon>Thermotogati</taxon>
        <taxon>Synergistota</taxon>
        <taxon>Synergistia</taxon>
        <taxon>Synergistales</taxon>
        <taxon>Aminithiophilaceae</taxon>
        <taxon>Aminithiophilus</taxon>
    </lineage>
</organism>
<accession>A0A9Q7AD52</accession>
<dbReference type="PROSITE" id="PS50949">
    <property type="entry name" value="HTH_GNTR"/>
    <property type="match status" value="1"/>
</dbReference>
<dbReference type="Proteomes" id="UP000671879">
    <property type="component" value="Chromosome"/>
</dbReference>
<dbReference type="InterPro" id="IPR036388">
    <property type="entry name" value="WH-like_DNA-bd_sf"/>
</dbReference>
<dbReference type="KEGG" id="aram:KAR29_12825"/>
<dbReference type="InterPro" id="IPR036390">
    <property type="entry name" value="WH_DNA-bd_sf"/>
</dbReference>
<dbReference type="InterPro" id="IPR008920">
    <property type="entry name" value="TF_FadR/GntR_C"/>
</dbReference>
<evidence type="ECO:0000256" key="3">
    <source>
        <dbReference type="ARBA" id="ARBA00023163"/>
    </source>
</evidence>
<evidence type="ECO:0000256" key="2">
    <source>
        <dbReference type="ARBA" id="ARBA00023125"/>
    </source>
</evidence>
<keyword evidence="1" id="KW-0805">Transcription regulation</keyword>
<dbReference type="Pfam" id="PF00392">
    <property type="entry name" value="GntR"/>
    <property type="match status" value="1"/>
</dbReference>
<dbReference type="AlphaFoldDB" id="A0A9Q7AD52"/>
<dbReference type="SMART" id="SM00895">
    <property type="entry name" value="FCD"/>
    <property type="match status" value="1"/>
</dbReference>
<dbReference type="PANTHER" id="PTHR43537">
    <property type="entry name" value="TRANSCRIPTIONAL REGULATOR, GNTR FAMILY"/>
    <property type="match status" value="1"/>
</dbReference>
<dbReference type="SMART" id="SM00345">
    <property type="entry name" value="HTH_GNTR"/>
    <property type="match status" value="1"/>
</dbReference>
<dbReference type="SUPFAM" id="SSF48008">
    <property type="entry name" value="GntR ligand-binding domain-like"/>
    <property type="match status" value="1"/>
</dbReference>
<dbReference type="Gene3D" id="1.10.10.10">
    <property type="entry name" value="Winged helix-like DNA-binding domain superfamily/Winged helix DNA-binding domain"/>
    <property type="match status" value="1"/>
</dbReference>
<dbReference type="EMBL" id="CP072943">
    <property type="protein sequence ID" value="QTX32174.1"/>
    <property type="molecule type" value="Genomic_DNA"/>
</dbReference>
<dbReference type="InterPro" id="IPR000524">
    <property type="entry name" value="Tscrpt_reg_HTH_GntR"/>
</dbReference>